<dbReference type="EMBL" id="VFJE01000051">
    <property type="protein sequence ID" value="TPD71138.1"/>
    <property type="molecule type" value="Genomic_DNA"/>
</dbReference>
<evidence type="ECO:0000313" key="3">
    <source>
        <dbReference type="Proteomes" id="UP000319175"/>
    </source>
</evidence>
<reference evidence="2 3" key="1">
    <citation type="submission" date="2019-06" db="EMBL/GenBank/DDBJ databases">
        <title>Flavobacterium sp. MaA-Y11 from geoumgang.</title>
        <authorList>
            <person name="Jeong S."/>
        </authorList>
    </citation>
    <scope>NUCLEOTIDE SEQUENCE [LARGE SCALE GENOMIC DNA]</scope>
    <source>
        <strain evidence="2 3">MaA-Y11</strain>
    </source>
</reference>
<evidence type="ECO:0000256" key="1">
    <source>
        <dbReference type="SAM" id="SignalP"/>
    </source>
</evidence>
<sequence length="612" mass="70571">MPKKIRFFLLLLTVCCCQLSQAQDQPVKKRDSLKGYRDIERYSKKRGFTKFIHKLIFKPVDSKKPKNRQKDKVVLKSYSEYEGKIIRNINITTLDPFGFSEKDSTKKARNGFERFGNRIHIKSKQLTIKNLLLIRKNRPLDSLLVRESERLIRSQRYVRSVDFTTKIVGTSADSVDIYIRVLDSWSLIPNASGSTSKTTFELTERNFLGTGHELDNTYRQRFDNGRSAVSTRYTIPNIMNTYIRTSFSYRVDEHNNYSKSISVDRPFFSPYAKWGAGVYIGQDFTVDSLPDVTGRYAAQNFKVGTQDAWVGKSTQIFRGNTEEDRTTNFITSFRFLRKNYSEFPTPAYDSLKFFSDENFFLAGFGITSRKFIQDKYLFNYGITEDVAIGKVYALTVGYQNKNHINRLYLGGRFSFGQYFKWGYFSTNVEYGTFFRGPITQQTVFSVEANYFTNLIDLGDWKLRQFVKPKLVIGNNRFPTVADRVNLNEENGIPGFNSYKLRGTKKALLMLQTQSYSPWNLGGFRFNPFLTYTVGVLSNENDNLYKGKAYSQIGIGVLISNDFLVFNSFQFSFSYYPSVPIDGSGNTQTNSLKTTDFGMPNFEFGKPQTVPYN</sequence>
<feature type="chain" id="PRO_5021347245" description="Outer membrane protein assembly factor" evidence="1">
    <location>
        <begin position="23"/>
        <end position="612"/>
    </location>
</feature>
<accession>A0A501QF85</accession>
<organism evidence="2 3">
    <name type="scientific">Flavobacterium microcysteis</name>
    <dbReference type="NCBI Taxonomy" id="2596891"/>
    <lineage>
        <taxon>Bacteria</taxon>
        <taxon>Pseudomonadati</taxon>
        <taxon>Bacteroidota</taxon>
        <taxon>Flavobacteriia</taxon>
        <taxon>Flavobacteriales</taxon>
        <taxon>Flavobacteriaceae</taxon>
        <taxon>Flavobacterium</taxon>
    </lineage>
</organism>
<gene>
    <name evidence="2" type="ORF">FJA49_04360</name>
</gene>
<keyword evidence="1" id="KW-0732">Signal</keyword>
<dbReference type="AlphaFoldDB" id="A0A501QF85"/>
<reference evidence="2 3" key="2">
    <citation type="submission" date="2019-06" db="EMBL/GenBank/DDBJ databases">
        <authorList>
            <person name="Seo Y."/>
        </authorList>
    </citation>
    <scope>NUCLEOTIDE SEQUENCE [LARGE SCALE GENOMIC DNA]</scope>
    <source>
        <strain evidence="2 3">MaA-Y11</strain>
    </source>
</reference>
<name>A0A501QF85_9FLAO</name>
<protein>
    <recommendedName>
        <fullName evidence="4">Outer membrane protein assembly factor</fullName>
    </recommendedName>
</protein>
<dbReference type="Proteomes" id="UP000319175">
    <property type="component" value="Unassembled WGS sequence"/>
</dbReference>
<evidence type="ECO:0000313" key="2">
    <source>
        <dbReference type="EMBL" id="TPD71138.1"/>
    </source>
</evidence>
<dbReference type="OrthoDB" id="1110633at2"/>
<keyword evidence="3" id="KW-1185">Reference proteome</keyword>
<evidence type="ECO:0008006" key="4">
    <source>
        <dbReference type="Google" id="ProtNLM"/>
    </source>
</evidence>
<feature type="signal peptide" evidence="1">
    <location>
        <begin position="1"/>
        <end position="22"/>
    </location>
</feature>
<dbReference type="RefSeq" id="WP_139999242.1">
    <property type="nucleotide sequence ID" value="NZ_VFJE01000051.1"/>
</dbReference>
<comment type="caution">
    <text evidence="2">The sequence shown here is derived from an EMBL/GenBank/DDBJ whole genome shotgun (WGS) entry which is preliminary data.</text>
</comment>
<proteinExistence type="predicted"/>